<dbReference type="GO" id="GO:0005829">
    <property type="term" value="C:cytosol"/>
    <property type="evidence" value="ECO:0007669"/>
    <property type="project" value="TreeGrafter"/>
</dbReference>
<dbReference type="Proteomes" id="UP000054498">
    <property type="component" value="Unassembled WGS sequence"/>
</dbReference>
<evidence type="ECO:0000259" key="10">
    <source>
        <dbReference type="PROSITE" id="PS51195"/>
    </source>
</evidence>
<dbReference type="PROSITE" id="PS00039">
    <property type="entry name" value="DEAD_ATP_HELICASE"/>
    <property type="match status" value="1"/>
</dbReference>
<evidence type="ECO:0000256" key="7">
    <source>
        <dbReference type="SAM" id="MobiDB-lite"/>
    </source>
</evidence>
<dbReference type="Gene3D" id="3.40.50.300">
    <property type="entry name" value="P-loop containing nucleotide triphosphate hydrolases"/>
    <property type="match status" value="2"/>
</dbReference>
<dbReference type="SUPFAM" id="SSF52540">
    <property type="entry name" value="P-loop containing nucleoside triphosphate hydrolases"/>
    <property type="match status" value="1"/>
</dbReference>
<dbReference type="GO" id="GO:0003724">
    <property type="term" value="F:RNA helicase activity"/>
    <property type="evidence" value="ECO:0007669"/>
    <property type="project" value="InterPro"/>
</dbReference>
<dbReference type="KEGG" id="mng:MNEG_3020"/>
<dbReference type="Pfam" id="PF00271">
    <property type="entry name" value="Helicase_C"/>
    <property type="match status" value="1"/>
</dbReference>
<evidence type="ECO:0000256" key="3">
    <source>
        <dbReference type="ARBA" id="ARBA00022806"/>
    </source>
</evidence>
<organism evidence="11 12">
    <name type="scientific">Monoraphidium neglectum</name>
    <dbReference type="NCBI Taxonomy" id="145388"/>
    <lineage>
        <taxon>Eukaryota</taxon>
        <taxon>Viridiplantae</taxon>
        <taxon>Chlorophyta</taxon>
        <taxon>core chlorophytes</taxon>
        <taxon>Chlorophyceae</taxon>
        <taxon>CS clade</taxon>
        <taxon>Sphaeropleales</taxon>
        <taxon>Selenastraceae</taxon>
        <taxon>Monoraphidium</taxon>
    </lineage>
</organism>
<keyword evidence="1 6" id="KW-0547">Nucleotide-binding</keyword>
<dbReference type="EMBL" id="KK100583">
    <property type="protein sequence ID" value="KIZ04942.1"/>
    <property type="molecule type" value="Genomic_DNA"/>
</dbReference>
<dbReference type="GO" id="GO:0016787">
    <property type="term" value="F:hydrolase activity"/>
    <property type="evidence" value="ECO:0007669"/>
    <property type="project" value="UniProtKB-KW"/>
</dbReference>
<dbReference type="GO" id="GO:0005524">
    <property type="term" value="F:ATP binding"/>
    <property type="evidence" value="ECO:0007669"/>
    <property type="project" value="UniProtKB-KW"/>
</dbReference>
<gene>
    <name evidence="11" type="ORF">MNEG_3020</name>
</gene>
<dbReference type="GO" id="GO:0003676">
    <property type="term" value="F:nucleic acid binding"/>
    <property type="evidence" value="ECO:0007669"/>
    <property type="project" value="InterPro"/>
</dbReference>
<evidence type="ECO:0000259" key="9">
    <source>
        <dbReference type="PROSITE" id="PS51194"/>
    </source>
</evidence>
<dbReference type="SMART" id="SM00487">
    <property type="entry name" value="DEXDc"/>
    <property type="match status" value="1"/>
</dbReference>
<keyword evidence="12" id="KW-1185">Reference proteome</keyword>
<feature type="compositionally biased region" description="Gly residues" evidence="7">
    <location>
        <begin position="506"/>
        <end position="521"/>
    </location>
</feature>
<keyword evidence="3 6" id="KW-0347">Helicase</keyword>
<dbReference type="STRING" id="145388.A0A0D2MWW9"/>
<evidence type="ECO:0000256" key="6">
    <source>
        <dbReference type="RuleBase" id="RU000492"/>
    </source>
</evidence>
<feature type="region of interest" description="Disordered" evidence="7">
    <location>
        <begin position="26"/>
        <end position="65"/>
    </location>
</feature>
<dbReference type="PANTHER" id="PTHR47959:SF24">
    <property type="entry name" value="ATP-DEPENDENT RNA HELICASE"/>
    <property type="match status" value="1"/>
</dbReference>
<dbReference type="SMART" id="SM00490">
    <property type="entry name" value="HELICc"/>
    <property type="match status" value="1"/>
</dbReference>
<name>A0A0D2MWW9_9CHLO</name>
<evidence type="ECO:0000256" key="1">
    <source>
        <dbReference type="ARBA" id="ARBA00022741"/>
    </source>
</evidence>
<dbReference type="CDD" id="cd18787">
    <property type="entry name" value="SF2_C_DEAD"/>
    <property type="match status" value="1"/>
</dbReference>
<evidence type="ECO:0000259" key="8">
    <source>
        <dbReference type="PROSITE" id="PS51192"/>
    </source>
</evidence>
<evidence type="ECO:0000313" key="12">
    <source>
        <dbReference type="Proteomes" id="UP000054498"/>
    </source>
</evidence>
<dbReference type="PROSITE" id="PS51192">
    <property type="entry name" value="HELICASE_ATP_BIND_1"/>
    <property type="match status" value="1"/>
</dbReference>
<dbReference type="InterPro" id="IPR027417">
    <property type="entry name" value="P-loop_NTPase"/>
</dbReference>
<evidence type="ECO:0000256" key="5">
    <source>
        <dbReference type="PROSITE-ProRule" id="PRU00552"/>
    </source>
</evidence>
<dbReference type="GeneID" id="25735898"/>
<keyword evidence="4 6" id="KW-0067">ATP-binding</keyword>
<dbReference type="InterPro" id="IPR014014">
    <property type="entry name" value="RNA_helicase_DEAD_Q_motif"/>
</dbReference>
<dbReference type="EC" id="3.6.1.-" evidence="11"/>
<feature type="domain" description="Helicase ATP-binding" evidence="8">
    <location>
        <begin position="99"/>
        <end position="273"/>
    </location>
</feature>
<feature type="short sequence motif" description="Q motif" evidence="5">
    <location>
        <begin position="68"/>
        <end position="96"/>
    </location>
</feature>
<feature type="domain" description="DEAD-box RNA helicase Q" evidence="10">
    <location>
        <begin position="68"/>
        <end position="96"/>
    </location>
</feature>
<dbReference type="InterPro" id="IPR001650">
    <property type="entry name" value="Helicase_C-like"/>
</dbReference>
<dbReference type="InterPro" id="IPR011545">
    <property type="entry name" value="DEAD/DEAH_box_helicase_dom"/>
</dbReference>
<dbReference type="InterPro" id="IPR050079">
    <property type="entry name" value="DEAD_box_RNA_helicase"/>
</dbReference>
<dbReference type="AlphaFoldDB" id="A0A0D2MWW9"/>
<dbReference type="RefSeq" id="XP_013903961.1">
    <property type="nucleotide sequence ID" value="XM_014048507.1"/>
</dbReference>
<protein>
    <submittedName>
        <fullName evidence="11">DEAD-box ATP-dependent RNA helicase 36</fullName>
        <ecNumber evidence="11">3.6.1.-</ecNumber>
    </submittedName>
</protein>
<evidence type="ECO:0000256" key="2">
    <source>
        <dbReference type="ARBA" id="ARBA00022801"/>
    </source>
</evidence>
<evidence type="ECO:0000256" key="4">
    <source>
        <dbReference type="ARBA" id="ARBA00022840"/>
    </source>
</evidence>
<dbReference type="PANTHER" id="PTHR47959">
    <property type="entry name" value="ATP-DEPENDENT RNA HELICASE RHLE-RELATED"/>
    <property type="match status" value="1"/>
</dbReference>
<reference evidence="11 12" key="1">
    <citation type="journal article" date="2013" name="BMC Genomics">
        <title>Reconstruction of the lipid metabolism for the microalga Monoraphidium neglectum from its genome sequence reveals characteristics suitable for biofuel production.</title>
        <authorList>
            <person name="Bogen C."/>
            <person name="Al-Dilaimi A."/>
            <person name="Albersmeier A."/>
            <person name="Wichmann J."/>
            <person name="Grundmann M."/>
            <person name="Rupp O."/>
            <person name="Lauersen K.J."/>
            <person name="Blifernez-Klassen O."/>
            <person name="Kalinowski J."/>
            <person name="Goesmann A."/>
            <person name="Mussgnug J.H."/>
            <person name="Kruse O."/>
        </authorList>
    </citation>
    <scope>NUCLEOTIDE SEQUENCE [LARGE SCALE GENOMIC DNA]</scope>
    <source>
        <strain evidence="11 12">SAG 48.87</strain>
    </source>
</reference>
<dbReference type="PROSITE" id="PS51195">
    <property type="entry name" value="Q_MOTIF"/>
    <property type="match status" value="1"/>
</dbReference>
<sequence length="538" mass="57228">MDGDEIVLFKKGKRKAAVGAERNLKKISKPSAGAQPAAAPFEDVMPERALGEASTSGPAASSPEDADLTFKDLGVTDWLCSVLQSLGITRPTPVQRGCIPAVLDGRDVIGTAQTGSGKTAAFALPILQRLSRDPYGVFALVLTPTRELAVQLAEQFRAFGAGMSLRECVVIGGVEQQTQAKQLARRPHVVIATPGRLAELIDTDPGLRRGFAKARFLVLDEADRLLDPTFEEPLRSILAALPSDDRQTLLFSATMTQALVKLQAEKLQGAHVFQAYAGLQTADRLRQEYVFVPAKVKEVYLYHLLEAMGDHRVRSAIVFVGTCRGAQLLALLLRELGLPCAELHSGKSQRDRLSALAAFKSEAVPLLLATDVASRGLDIPTVDLVINYDLPVAARDYVHRVGRTARAGRAGWSLSFVTQYDVELVHAIEGLVGQQLAPFEMPEEAVLKGITRVYAAKKRAAMDVIDLDRRRDGKGGGGRAKSSGGSGMREGGGGGSERARAKEQGTSGGGKSKGLKIGGKSGRSEGKSSGGDGKGKSS</sequence>
<accession>A0A0D2MWW9</accession>
<feature type="compositionally biased region" description="Gly residues" evidence="7">
    <location>
        <begin position="475"/>
        <end position="496"/>
    </location>
</feature>
<feature type="domain" description="Helicase C-terminal" evidence="9">
    <location>
        <begin position="300"/>
        <end position="447"/>
    </location>
</feature>
<proteinExistence type="inferred from homology"/>
<dbReference type="Pfam" id="PF00270">
    <property type="entry name" value="DEAD"/>
    <property type="match status" value="1"/>
</dbReference>
<dbReference type="OrthoDB" id="10261904at2759"/>
<comment type="similarity">
    <text evidence="6">Belongs to the DEAD box helicase family.</text>
</comment>
<evidence type="ECO:0000313" key="11">
    <source>
        <dbReference type="EMBL" id="KIZ04942.1"/>
    </source>
</evidence>
<dbReference type="InterPro" id="IPR014001">
    <property type="entry name" value="Helicase_ATP-bd"/>
</dbReference>
<dbReference type="PROSITE" id="PS51194">
    <property type="entry name" value="HELICASE_CTER"/>
    <property type="match status" value="1"/>
</dbReference>
<feature type="region of interest" description="Disordered" evidence="7">
    <location>
        <begin position="467"/>
        <end position="538"/>
    </location>
</feature>
<keyword evidence="2 6" id="KW-0378">Hydrolase</keyword>
<dbReference type="InterPro" id="IPR000629">
    <property type="entry name" value="RNA-helicase_DEAD-box_CS"/>
</dbReference>
<dbReference type="CDD" id="cd17955">
    <property type="entry name" value="DEADc_DDX49"/>
    <property type="match status" value="1"/>
</dbReference>